<accession>A0A225DJK6</accession>
<evidence type="ECO:0000313" key="4">
    <source>
        <dbReference type="EMBL" id="OWK44570.1"/>
    </source>
</evidence>
<dbReference type="PROSITE" id="PS51352">
    <property type="entry name" value="THIOREDOXIN_2"/>
    <property type="match status" value="1"/>
</dbReference>
<proteinExistence type="predicted"/>
<dbReference type="RefSeq" id="WP_088253820.1">
    <property type="nucleotide sequence ID" value="NZ_NIDE01000003.1"/>
</dbReference>
<sequence>MTRYVFGLAVAVLALAFPVRAGEFNKVLSAGDAAPAWVDLEGTDGKKHSLADLKGQDAVVVIFTCNSCPVAAGYEDRIIAFANAHAGADSKVAVVAINVNTVKDDQLPEMKKRAAKKKFPFLYLYDPTQEIARKFGANYTPEFFVLNKERKIAYLGAMDDKSPPTAATQNLLESALKAALDGKPAAPAETLARGCRIRFNAKKDD</sequence>
<feature type="signal peptide" evidence="1">
    <location>
        <begin position="1"/>
        <end position="21"/>
    </location>
</feature>
<dbReference type="InterPro" id="IPR013766">
    <property type="entry name" value="Thioredoxin_domain"/>
</dbReference>
<reference evidence="5" key="1">
    <citation type="submission" date="2017-06" db="EMBL/GenBank/DDBJ databases">
        <title>Genome analysis of Fimbriiglobus ruber SP5, the first member of the order Planctomycetales with confirmed chitinolytic capability.</title>
        <authorList>
            <person name="Ravin N.V."/>
            <person name="Rakitin A.L."/>
            <person name="Ivanova A.A."/>
            <person name="Beletsky A.V."/>
            <person name="Kulichevskaya I.S."/>
            <person name="Mardanov A.V."/>
            <person name="Dedysh S.N."/>
        </authorList>
    </citation>
    <scope>NUCLEOTIDE SEQUENCE [LARGE SCALE GENOMIC DNA]</scope>
    <source>
        <strain evidence="5">SP5</strain>
    </source>
</reference>
<reference evidence="3" key="2">
    <citation type="journal article" date="2018" name="Appl. Environ. Microbiol.">
        <title>Genome Analysis of Fimbriiglobus ruber SP5(T), a Planctomycete with Confirmed Chitinolytic Capability.</title>
        <authorList>
            <person name="Ravin N.V."/>
            <person name="Rakitin A.L."/>
            <person name="Ivanova A.A."/>
            <person name="Beletsky A.V."/>
            <person name="Kulichevskaya I.S."/>
            <person name="Mardanov A.V."/>
            <person name="Dedysh S.N."/>
        </authorList>
    </citation>
    <scope>NUCLEOTIDE SEQUENCE</scope>
    <source>
        <strain evidence="3">SP5</strain>
    </source>
</reference>
<feature type="chain" id="PRO_5011911152" evidence="1">
    <location>
        <begin position="22"/>
        <end position="205"/>
    </location>
</feature>
<dbReference type="GO" id="GO:0016491">
    <property type="term" value="F:oxidoreductase activity"/>
    <property type="evidence" value="ECO:0007669"/>
    <property type="project" value="InterPro"/>
</dbReference>
<feature type="domain" description="Thioredoxin" evidence="2">
    <location>
        <begin position="28"/>
        <end position="177"/>
    </location>
</feature>
<dbReference type="EMBL" id="NIDE01000017">
    <property type="protein sequence ID" value="OWK36317.1"/>
    <property type="molecule type" value="Genomic_DNA"/>
</dbReference>
<dbReference type="InterPro" id="IPR047262">
    <property type="entry name" value="PRX-like1"/>
</dbReference>
<dbReference type="Pfam" id="PF08534">
    <property type="entry name" value="Redoxin"/>
    <property type="match status" value="1"/>
</dbReference>
<dbReference type="PANTHER" id="PTHR43640:SF1">
    <property type="entry name" value="THIOREDOXIN-DEPENDENT PEROXIREDOXIN"/>
    <property type="match status" value="1"/>
</dbReference>
<dbReference type="AlphaFoldDB" id="A0A225DJK6"/>
<dbReference type="Proteomes" id="UP000214646">
    <property type="component" value="Unassembled WGS sequence"/>
</dbReference>
<comment type="caution">
    <text evidence="3">The sequence shown here is derived from an EMBL/GenBank/DDBJ whole genome shotgun (WGS) entry which is preliminary data.</text>
</comment>
<evidence type="ECO:0000256" key="1">
    <source>
        <dbReference type="SAM" id="SignalP"/>
    </source>
</evidence>
<dbReference type="EMBL" id="NIDE01000003">
    <property type="protein sequence ID" value="OWK44570.1"/>
    <property type="molecule type" value="Genomic_DNA"/>
</dbReference>
<gene>
    <name evidence="4" type="ORF">FRUB_02502</name>
    <name evidence="3" type="ORF">FRUB_08880</name>
</gene>
<dbReference type="PANTHER" id="PTHR43640">
    <property type="entry name" value="OS07G0260300 PROTEIN"/>
    <property type="match status" value="1"/>
</dbReference>
<dbReference type="SUPFAM" id="SSF52833">
    <property type="entry name" value="Thioredoxin-like"/>
    <property type="match status" value="1"/>
</dbReference>
<name>A0A225DJK6_9BACT</name>
<dbReference type="InterPro" id="IPR036249">
    <property type="entry name" value="Thioredoxin-like_sf"/>
</dbReference>
<organism evidence="3 5">
    <name type="scientific">Fimbriiglobus ruber</name>
    <dbReference type="NCBI Taxonomy" id="1908690"/>
    <lineage>
        <taxon>Bacteria</taxon>
        <taxon>Pseudomonadati</taxon>
        <taxon>Planctomycetota</taxon>
        <taxon>Planctomycetia</taxon>
        <taxon>Gemmatales</taxon>
        <taxon>Gemmataceae</taxon>
        <taxon>Fimbriiglobus</taxon>
    </lineage>
</organism>
<keyword evidence="1" id="KW-0732">Signal</keyword>
<evidence type="ECO:0000313" key="5">
    <source>
        <dbReference type="Proteomes" id="UP000214646"/>
    </source>
</evidence>
<dbReference type="InterPro" id="IPR013740">
    <property type="entry name" value="Redoxin"/>
</dbReference>
<dbReference type="Gene3D" id="3.40.30.10">
    <property type="entry name" value="Glutaredoxin"/>
    <property type="match status" value="1"/>
</dbReference>
<keyword evidence="5" id="KW-1185">Reference proteome</keyword>
<dbReference type="CDD" id="cd02969">
    <property type="entry name" value="PRX_like1"/>
    <property type="match status" value="1"/>
</dbReference>
<evidence type="ECO:0000313" key="3">
    <source>
        <dbReference type="EMBL" id="OWK36317.1"/>
    </source>
</evidence>
<evidence type="ECO:0000259" key="2">
    <source>
        <dbReference type="PROSITE" id="PS51352"/>
    </source>
</evidence>
<protein>
    <submittedName>
        <fullName evidence="3">Alkyl hydroperoxide reductase and/or thiol-specific antioxidant family (AhpC/TSA) protein</fullName>
    </submittedName>
</protein>
<dbReference type="OrthoDB" id="9809746at2"/>